<accession>A0A0D8XHP1</accession>
<name>A0A0D8XHP1_DICVI</name>
<evidence type="ECO:0000313" key="1">
    <source>
        <dbReference type="EMBL" id="KJH44143.1"/>
    </source>
</evidence>
<dbReference type="Proteomes" id="UP000053766">
    <property type="component" value="Unassembled WGS sequence"/>
</dbReference>
<evidence type="ECO:0000313" key="2">
    <source>
        <dbReference type="Proteomes" id="UP000053766"/>
    </source>
</evidence>
<sequence>MCPARNLKNIDPMYLTIPGTITTNMNFYAGGFHLVEHPINNVSETRKSDRLASIMRSRQKLFQTELQSINGSTSLGFDTNCQMYSKATRPITEERGDFLTLNPSLA</sequence>
<gene>
    <name evidence="1" type="ORF">DICVIV_09839</name>
</gene>
<keyword evidence="2" id="KW-1185">Reference proteome</keyword>
<proteinExistence type="predicted"/>
<protein>
    <submittedName>
        <fullName evidence="1">Uncharacterized protein</fullName>
    </submittedName>
</protein>
<dbReference type="AlphaFoldDB" id="A0A0D8XHP1"/>
<dbReference type="EMBL" id="KN716496">
    <property type="protein sequence ID" value="KJH44143.1"/>
    <property type="molecule type" value="Genomic_DNA"/>
</dbReference>
<reference evidence="1 2" key="1">
    <citation type="submission" date="2013-11" db="EMBL/GenBank/DDBJ databases">
        <title>Draft genome of the bovine lungworm Dictyocaulus viviparus.</title>
        <authorList>
            <person name="Mitreva M."/>
        </authorList>
    </citation>
    <scope>NUCLEOTIDE SEQUENCE [LARGE SCALE GENOMIC DNA]</scope>
    <source>
        <strain evidence="1 2">HannoverDv2000</strain>
    </source>
</reference>
<organism evidence="1 2">
    <name type="scientific">Dictyocaulus viviparus</name>
    <name type="common">Bovine lungworm</name>
    <dbReference type="NCBI Taxonomy" id="29172"/>
    <lineage>
        <taxon>Eukaryota</taxon>
        <taxon>Metazoa</taxon>
        <taxon>Ecdysozoa</taxon>
        <taxon>Nematoda</taxon>
        <taxon>Chromadorea</taxon>
        <taxon>Rhabditida</taxon>
        <taxon>Rhabditina</taxon>
        <taxon>Rhabditomorpha</taxon>
        <taxon>Strongyloidea</taxon>
        <taxon>Metastrongylidae</taxon>
        <taxon>Dictyocaulus</taxon>
    </lineage>
</organism>
<reference evidence="2" key="2">
    <citation type="journal article" date="2016" name="Sci. Rep.">
        <title>Dictyocaulus viviparus genome, variome and transcriptome elucidate lungworm biology and support future intervention.</title>
        <authorList>
            <person name="McNulty S.N."/>
            <person name="Strube C."/>
            <person name="Rosa B.A."/>
            <person name="Martin J.C."/>
            <person name="Tyagi R."/>
            <person name="Choi Y.J."/>
            <person name="Wang Q."/>
            <person name="Hallsworth Pepin K."/>
            <person name="Zhang X."/>
            <person name="Ozersky P."/>
            <person name="Wilson R.K."/>
            <person name="Sternberg P.W."/>
            <person name="Gasser R.B."/>
            <person name="Mitreva M."/>
        </authorList>
    </citation>
    <scope>NUCLEOTIDE SEQUENCE [LARGE SCALE GENOMIC DNA]</scope>
    <source>
        <strain evidence="2">HannoverDv2000</strain>
    </source>
</reference>